<reference evidence="13 14" key="1">
    <citation type="submission" date="2024-03" db="EMBL/GenBank/DDBJ databases">
        <title>Complete genome sequence of the green alga Chloropicon roscoffensis RCC1871.</title>
        <authorList>
            <person name="Lemieux C."/>
            <person name="Pombert J.-F."/>
            <person name="Otis C."/>
            <person name="Turmel M."/>
        </authorList>
    </citation>
    <scope>NUCLEOTIDE SEQUENCE [LARGE SCALE GENOMIC DNA]</scope>
    <source>
        <strain evidence="13 14">RCC1871</strain>
    </source>
</reference>
<dbReference type="Pfam" id="PF01636">
    <property type="entry name" value="APH"/>
    <property type="match status" value="1"/>
</dbReference>
<dbReference type="GO" id="GO:0050660">
    <property type="term" value="F:flavin adenine dinucleotide binding"/>
    <property type="evidence" value="ECO:0007669"/>
    <property type="project" value="InterPro"/>
</dbReference>
<evidence type="ECO:0000259" key="10">
    <source>
        <dbReference type="Pfam" id="PF00441"/>
    </source>
</evidence>
<dbReference type="Gene3D" id="3.90.1200.10">
    <property type="match status" value="1"/>
</dbReference>
<gene>
    <name evidence="13" type="ORF">HKI87_06g45450</name>
</gene>
<dbReference type="PANTHER" id="PTHR48083:SF13">
    <property type="entry name" value="ACYL-COA DEHYDROGENASE FAMILY MEMBER 11"/>
    <property type="match status" value="1"/>
</dbReference>
<proteinExistence type="inferred from homology"/>
<evidence type="ECO:0000256" key="5">
    <source>
        <dbReference type="ARBA" id="ARBA00022827"/>
    </source>
</evidence>
<keyword evidence="9" id="KW-0576">Peroxisome</keyword>
<evidence type="ECO:0000256" key="3">
    <source>
        <dbReference type="ARBA" id="ARBA00009347"/>
    </source>
</evidence>
<dbReference type="SUPFAM" id="SSF56645">
    <property type="entry name" value="Acyl-CoA dehydrogenase NM domain-like"/>
    <property type="match status" value="1"/>
</dbReference>
<dbReference type="InterPro" id="IPR037069">
    <property type="entry name" value="AcylCoA_DH/ox_N_sf"/>
</dbReference>
<accession>A0AAX4PAK4</accession>
<keyword evidence="6" id="KW-0276">Fatty acid metabolism</keyword>
<comment type="subcellular location">
    <subcellularLocation>
        <location evidence="2">Peroxisome</location>
    </subcellularLocation>
</comment>
<evidence type="ECO:0000259" key="11">
    <source>
        <dbReference type="Pfam" id="PF01636"/>
    </source>
</evidence>
<dbReference type="Proteomes" id="UP001472866">
    <property type="component" value="Chromosome 06"/>
</dbReference>
<feature type="domain" description="Acyl-CoA oxidase/dehydrogenase middle" evidence="12">
    <location>
        <begin position="559"/>
        <end position="670"/>
    </location>
</feature>
<keyword evidence="4" id="KW-0285">Flavoprotein</keyword>
<sequence>MAGSKDMVTGGQSDLDLDSLSRYISKKLANTAWYPATDDHSVFWSANKYPNGQSNPTYLVRCQDGKTGRDLGRWVLRRQPFGILLPSAHAVDREYMFQLALGTKQVPVPRVLALCEDRKVIGSSFYLMEVVDGPIYKDPRLPQCDAERRTRVYRELARALAGLHSVDASRLDGIPRGRAKTRKAGGASYGLRTLRRWRKQYLASCRAVREEPLENMMFLAEHLERTAPEGRAADRECVLHGDFRLDNLVCDPHTDEVRAILDWELATVGTADQGLADVAYCCLAYYLPPTVLAIQTLTKFSDETGGIALDVPEGVPSIRDFLACYLSHRKDCESSMVAEGADELVRSPRWRWFVQLALFRVAAILAGVGSRAKAGNASAANAGLVGSVGVVSGVIDTAIDLIEVSDCREGSSKFEVLKHKCRVFCARVGRIEPELVKRASTDQRWSPHPSIDKLKSLAKRTGLWNAFLTPDLCELARSALEKAGVRMDEQQWSRLLGPMLSNRQYAELAEMMGRYPHAPEVFNCSAPDTGNMEVLARHGTPEQCKRWLLPLLEGDIRSCFAMTEPDVASSDATNIASTVSWEGDRVLVSGKKWWITGAMHPKCEVCLFLGREASSSPQGARSSPKSAQHGNHTIVVLPMKSQGLRVVRPLDVFGTQDPPHGHAEVHFDSVAVPAKGSVIFGRGRGFEVAQSRLGPGRLHHCARAIGVAERALEMAFARAASRVAFGAPIARKGGFLRDLALRRTELDQSRLLVHAAAEMLDEEEAKRGGAPPTRSRRVRMCLAQAKVVVPRACLAAVDFAMQVHGAAGVSMQETVLPHLWAALRTLRIADGPDDVHLGTISKLEARTQLSKL</sequence>
<evidence type="ECO:0000256" key="9">
    <source>
        <dbReference type="ARBA" id="ARBA00023140"/>
    </source>
</evidence>
<keyword evidence="14" id="KW-1185">Reference proteome</keyword>
<dbReference type="AlphaFoldDB" id="A0AAX4PAK4"/>
<evidence type="ECO:0000313" key="13">
    <source>
        <dbReference type="EMBL" id="WZN63000.1"/>
    </source>
</evidence>
<dbReference type="Gene3D" id="2.40.110.10">
    <property type="entry name" value="Butyryl-CoA Dehydrogenase, subunit A, domain 2"/>
    <property type="match status" value="1"/>
</dbReference>
<keyword evidence="8" id="KW-0443">Lipid metabolism</keyword>
<feature type="domain" description="Acyl-CoA dehydrogenase/oxidase C-terminal" evidence="10">
    <location>
        <begin position="683"/>
        <end position="842"/>
    </location>
</feature>
<dbReference type="EMBL" id="CP151506">
    <property type="protein sequence ID" value="WZN63000.1"/>
    <property type="molecule type" value="Genomic_DNA"/>
</dbReference>
<evidence type="ECO:0000313" key="14">
    <source>
        <dbReference type="Proteomes" id="UP001472866"/>
    </source>
</evidence>
<dbReference type="Gene3D" id="3.30.200.20">
    <property type="entry name" value="Phosphorylase Kinase, domain 1"/>
    <property type="match status" value="1"/>
</dbReference>
<dbReference type="SUPFAM" id="SSF56112">
    <property type="entry name" value="Protein kinase-like (PK-like)"/>
    <property type="match status" value="1"/>
</dbReference>
<keyword evidence="7" id="KW-0560">Oxidoreductase</keyword>
<organism evidence="13 14">
    <name type="scientific">Chloropicon roscoffensis</name>
    <dbReference type="NCBI Taxonomy" id="1461544"/>
    <lineage>
        <taxon>Eukaryota</taxon>
        <taxon>Viridiplantae</taxon>
        <taxon>Chlorophyta</taxon>
        <taxon>Chloropicophyceae</taxon>
        <taxon>Chloropicales</taxon>
        <taxon>Chloropicaceae</taxon>
        <taxon>Chloropicon</taxon>
    </lineage>
</organism>
<dbReference type="InterPro" id="IPR009100">
    <property type="entry name" value="AcylCoA_DH/oxidase_NM_dom_sf"/>
</dbReference>
<dbReference type="Gene3D" id="1.10.540.10">
    <property type="entry name" value="Acyl-CoA dehydrogenase/oxidase, N-terminal domain"/>
    <property type="match status" value="1"/>
</dbReference>
<dbReference type="CDD" id="cd05154">
    <property type="entry name" value="ACAD10_11_N-like"/>
    <property type="match status" value="1"/>
</dbReference>
<dbReference type="PANTHER" id="PTHR48083">
    <property type="entry name" value="MEDIUM-CHAIN SPECIFIC ACYL-COA DEHYDROGENASE, MITOCHONDRIAL-RELATED"/>
    <property type="match status" value="1"/>
</dbReference>
<dbReference type="InterPro" id="IPR011009">
    <property type="entry name" value="Kinase-like_dom_sf"/>
</dbReference>
<name>A0AAX4PAK4_9CHLO</name>
<dbReference type="SUPFAM" id="SSF47203">
    <property type="entry name" value="Acyl-CoA dehydrogenase C-terminal domain-like"/>
    <property type="match status" value="1"/>
</dbReference>
<dbReference type="Pfam" id="PF00441">
    <property type="entry name" value="Acyl-CoA_dh_1"/>
    <property type="match status" value="1"/>
</dbReference>
<dbReference type="GO" id="GO:0033539">
    <property type="term" value="P:fatty acid beta-oxidation using acyl-CoA dehydrogenase"/>
    <property type="evidence" value="ECO:0007669"/>
    <property type="project" value="TreeGrafter"/>
</dbReference>
<dbReference type="Pfam" id="PF02770">
    <property type="entry name" value="Acyl-CoA_dh_M"/>
    <property type="match status" value="1"/>
</dbReference>
<dbReference type="GO" id="GO:0003995">
    <property type="term" value="F:acyl-CoA dehydrogenase activity"/>
    <property type="evidence" value="ECO:0007669"/>
    <property type="project" value="TreeGrafter"/>
</dbReference>
<comment type="similarity">
    <text evidence="3">Belongs to the acyl-CoA dehydrogenase family.</text>
</comment>
<evidence type="ECO:0000256" key="7">
    <source>
        <dbReference type="ARBA" id="ARBA00023002"/>
    </source>
</evidence>
<keyword evidence="5" id="KW-0274">FAD</keyword>
<dbReference type="InterPro" id="IPR046373">
    <property type="entry name" value="Acyl-CoA_Oxase/DH_mid-dom_sf"/>
</dbReference>
<dbReference type="InterPro" id="IPR041726">
    <property type="entry name" value="ACAD10_11_N"/>
</dbReference>
<evidence type="ECO:0000256" key="1">
    <source>
        <dbReference type="ARBA" id="ARBA00001974"/>
    </source>
</evidence>
<dbReference type="InterPro" id="IPR009075">
    <property type="entry name" value="AcylCo_DH/oxidase_C"/>
</dbReference>
<evidence type="ECO:0000259" key="12">
    <source>
        <dbReference type="Pfam" id="PF02770"/>
    </source>
</evidence>
<evidence type="ECO:0000256" key="8">
    <source>
        <dbReference type="ARBA" id="ARBA00023098"/>
    </source>
</evidence>
<dbReference type="GO" id="GO:0005777">
    <property type="term" value="C:peroxisome"/>
    <property type="evidence" value="ECO:0007669"/>
    <property type="project" value="UniProtKB-SubCell"/>
</dbReference>
<dbReference type="InterPro" id="IPR036250">
    <property type="entry name" value="AcylCo_DH-like_C"/>
</dbReference>
<feature type="domain" description="Aminoglycoside phosphotransferase" evidence="11">
    <location>
        <begin position="49"/>
        <end position="282"/>
    </location>
</feature>
<dbReference type="InterPro" id="IPR006091">
    <property type="entry name" value="Acyl-CoA_Oxase/DH_mid-dom"/>
</dbReference>
<dbReference type="Gene3D" id="1.20.140.10">
    <property type="entry name" value="Butyryl-CoA Dehydrogenase, subunit A, domain 3"/>
    <property type="match status" value="1"/>
</dbReference>
<evidence type="ECO:0000256" key="4">
    <source>
        <dbReference type="ARBA" id="ARBA00022630"/>
    </source>
</evidence>
<comment type="cofactor">
    <cofactor evidence="1">
        <name>FAD</name>
        <dbReference type="ChEBI" id="CHEBI:57692"/>
    </cofactor>
</comment>
<evidence type="ECO:0000256" key="2">
    <source>
        <dbReference type="ARBA" id="ARBA00004275"/>
    </source>
</evidence>
<protein>
    <submittedName>
        <fullName evidence="13">Acyl-CoA dehydrogenase</fullName>
    </submittedName>
</protein>
<dbReference type="InterPro" id="IPR050741">
    <property type="entry name" value="Acyl-CoA_dehydrogenase"/>
</dbReference>
<dbReference type="InterPro" id="IPR002575">
    <property type="entry name" value="Aminoglycoside_PTrfase"/>
</dbReference>
<evidence type="ECO:0000256" key="6">
    <source>
        <dbReference type="ARBA" id="ARBA00022832"/>
    </source>
</evidence>